<protein>
    <submittedName>
        <fullName evidence="2">Uncharacterized protein</fullName>
    </submittedName>
</protein>
<reference evidence="2" key="1">
    <citation type="submission" date="2021-02" db="EMBL/GenBank/DDBJ databases">
        <authorList>
            <person name="Dougan E. K."/>
            <person name="Rhodes N."/>
            <person name="Thang M."/>
            <person name="Chan C."/>
        </authorList>
    </citation>
    <scope>NUCLEOTIDE SEQUENCE</scope>
</reference>
<proteinExistence type="predicted"/>
<evidence type="ECO:0000256" key="1">
    <source>
        <dbReference type="SAM" id="MobiDB-lite"/>
    </source>
</evidence>
<accession>A0A813IG84</accession>
<dbReference type="AlphaFoldDB" id="A0A813IG84"/>
<feature type="non-terminal residue" evidence="2">
    <location>
        <position position="158"/>
    </location>
</feature>
<sequence>ERAYGSPAGWARLHHCRGRATHRRDQAAGRVPAPLLAAGAAAEGSAAAAGRRAEPREGAGEAPRGAGGSARASGPSSLEPRGVPGGDAQGTGCNHHFCEAFGLSQQRPAGYLFLSSVRDTKAPGVPGKRAAAPGLGTGLFSFGPLERPALLRSGSSGR</sequence>
<name>A0A813IG84_POLGL</name>
<organism evidence="2 3">
    <name type="scientific">Polarella glacialis</name>
    <name type="common">Dinoflagellate</name>
    <dbReference type="NCBI Taxonomy" id="89957"/>
    <lineage>
        <taxon>Eukaryota</taxon>
        <taxon>Sar</taxon>
        <taxon>Alveolata</taxon>
        <taxon>Dinophyceae</taxon>
        <taxon>Suessiales</taxon>
        <taxon>Suessiaceae</taxon>
        <taxon>Polarella</taxon>
    </lineage>
</organism>
<dbReference type="Proteomes" id="UP000626109">
    <property type="component" value="Unassembled WGS sequence"/>
</dbReference>
<evidence type="ECO:0000313" key="3">
    <source>
        <dbReference type="Proteomes" id="UP000626109"/>
    </source>
</evidence>
<comment type="caution">
    <text evidence="2">The sequence shown here is derived from an EMBL/GenBank/DDBJ whole genome shotgun (WGS) entry which is preliminary data.</text>
</comment>
<feature type="region of interest" description="Disordered" evidence="1">
    <location>
        <begin position="1"/>
        <end position="95"/>
    </location>
</feature>
<dbReference type="EMBL" id="CAJNNW010008435">
    <property type="protein sequence ID" value="CAE8650017.1"/>
    <property type="molecule type" value="Genomic_DNA"/>
</dbReference>
<feature type="compositionally biased region" description="Low complexity" evidence="1">
    <location>
        <begin position="28"/>
        <end position="50"/>
    </location>
</feature>
<feature type="compositionally biased region" description="Low complexity" evidence="1">
    <location>
        <begin position="60"/>
        <end position="78"/>
    </location>
</feature>
<gene>
    <name evidence="2" type="ORF">PGLA2088_LOCUS7921</name>
</gene>
<feature type="non-terminal residue" evidence="2">
    <location>
        <position position="1"/>
    </location>
</feature>
<feature type="compositionally biased region" description="Basic residues" evidence="1">
    <location>
        <begin position="12"/>
        <end position="22"/>
    </location>
</feature>
<evidence type="ECO:0000313" key="2">
    <source>
        <dbReference type="EMBL" id="CAE8650017.1"/>
    </source>
</evidence>